<evidence type="ECO:0000313" key="1">
    <source>
        <dbReference type="EMBL" id="PSH70633.1"/>
    </source>
</evidence>
<reference evidence="2" key="1">
    <citation type="submission" date="2017-11" db="EMBL/GenBank/DDBJ databases">
        <authorList>
            <person name="Kuznetsova I."/>
            <person name="Sazanova A."/>
            <person name="Chirak E."/>
            <person name="Safronova V."/>
            <person name="Willems A."/>
        </authorList>
    </citation>
    <scope>NUCLEOTIDE SEQUENCE [LARGE SCALE GENOMIC DNA]</scope>
    <source>
        <strain evidence="2">STM 196</strain>
    </source>
</reference>
<keyword evidence="2" id="KW-1185">Reference proteome</keyword>
<organism evidence="1 2">
    <name type="scientific">Phyllobacterium brassicacearum</name>
    <dbReference type="NCBI Taxonomy" id="314235"/>
    <lineage>
        <taxon>Bacteria</taxon>
        <taxon>Pseudomonadati</taxon>
        <taxon>Pseudomonadota</taxon>
        <taxon>Alphaproteobacteria</taxon>
        <taxon>Hyphomicrobiales</taxon>
        <taxon>Phyllobacteriaceae</taxon>
        <taxon>Phyllobacterium</taxon>
    </lineage>
</organism>
<name>A0A2P7BW09_9HYPH</name>
<comment type="caution">
    <text evidence="1">The sequence shown here is derived from an EMBL/GenBank/DDBJ whole genome shotgun (WGS) entry which is preliminary data.</text>
</comment>
<dbReference type="AlphaFoldDB" id="A0A2P7BW09"/>
<evidence type="ECO:0000313" key="2">
    <source>
        <dbReference type="Proteomes" id="UP000241444"/>
    </source>
</evidence>
<sequence length="96" mass="10399">MHVSWVCSLPGCRAIGWRFIQQIQIVDPVRKDIAVDISPMMRKHLGTVFAQHGVLLASGAGNISVPCPDPSPASSSNLVYFKGDEQRSFSVVGIYG</sequence>
<proteinExistence type="predicted"/>
<gene>
    <name evidence="1" type="ORF">CU102_00830</name>
</gene>
<protein>
    <submittedName>
        <fullName evidence="1">Uncharacterized protein</fullName>
    </submittedName>
</protein>
<dbReference type="EMBL" id="PGGO01000001">
    <property type="protein sequence ID" value="PSH70633.1"/>
    <property type="molecule type" value="Genomic_DNA"/>
</dbReference>
<accession>A0A2P7BW09</accession>
<dbReference type="Proteomes" id="UP000241444">
    <property type="component" value="Unassembled WGS sequence"/>
</dbReference>